<dbReference type="EMBL" id="BQNB010014491">
    <property type="protein sequence ID" value="GJT28805.1"/>
    <property type="molecule type" value="Genomic_DNA"/>
</dbReference>
<protein>
    <submittedName>
        <fullName evidence="1">Uncharacterized protein</fullName>
    </submittedName>
</protein>
<comment type="caution">
    <text evidence="1">The sequence shown here is derived from an EMBL/GenBank/DDBJ whole genome shotgun (WGS) entry which is preliminary data.</text>
</comment>
<proteinExistence type="predicted"/>
<gene>
    <name evidence="1" type="ORF">Tco_0909080</name>
</gene>
<keyword evidence="2" id="KW-1185">Reference proteome</keyword>
<sequence length="105" mass="12560">MNSVPYSEGRRVCYAVIDSKEILQEDKEDLPKNNHVAIEKPFQRSRNDGYDKSKRNVFRCGVLPNSFHWRFSKPQKTRQKEHSLEEYGATMEKMRWKRLKMKLAL</sequence>
<name>A0ABQ5CP51_9ASTR</name>
<accession>A0ABQ5CP51</accession>
<organism evidence="1 2">
    <name type="scientific">Tanacetum coccineum</name>
    <dbReference type="NCBI Taxonomy" id="301880"/>
    <lineage>
        <taxon>Eukaryota</taxon>
        <taxon>Viridiplantae</taxon>
        <taxon>Streptophyta</taxon>
        <taxon>Embryophyta</taxon>
        <taxon>Tracheophyta</taxon>
        <taxon>Spermatophyta</taxon>
        <taxon>Magnoliopsida</taxon>
        <taxon>eudicotyledons</taxon>
        <taxon>Gunneridae</taxon>
        <taxon>Pentapetalae</taxon>
        <taxon>asterids</taxon>
        <taxon>campanulids</taxon>
        <taxon>Asterales</taxon>
        <taxon>Asteraceae</taxon>
        <taxon>Asteroideae</taxon>
        <taxon>Anthemideae</taxon>
        <taxon>Anthemidinae</taxon>
        <taxon>Tanacetum</taxon>
    </lineage>
</organism>
<evidence type="ECO:0000313" key="1">
    <source>
        <dbReference type="EMBL" id="GJT28805.1"/>
    </source>
</evidence>
<dbReference type="Proteomes" id="UP001151760">
    <property type="component" value="Unassembled WGS sequence"/>
</dbReference>
<reference evidence="1" key="2">
    <citation type="submission" date="2022-01" db="EMBL/GenBank/DDBJ databases">
        <authorList>
            <person name="Yamashiro T."/>
            <person name="Shiraishi A."/>
            <person name="Satake H."/>
            <person name="Nakayama K."/>
        </authorList>
    </citation>
    <scope>NUCLEOTIDE SEQUENCE</scope>
</reference>
<reference evidence="1" key="1">
    <citation type="journal article" date="2022" name="Int. J. Mol. Sci.">
        <title>Draft Genome of Tanacetum Coccineum: Genomic Comparison of Closely Related Tanacetum-Family Plants.</title>
        <authorList>
            <person name="Yamashiro T."/>
            <person name="Shiraishi A."/>
            <person name="Nakayama K."/>
            <person name="Satake H."/>
        </authorList>
    </citation>
    <scope>NUCLEOTIDE SEQUENCE</scope>
</reference>
<evidence type="ECO:0000313" key="2">
    <source>
        <dbReference type="Proteomes" id="UP001151760"/>
    </source>
</evidence>